<gene>
    <name evidence="1" type="primary">TAH18_1</name>
    <name evidence="1" type="ORF">LTR37_005321</name>
</gene>
<evidence type="ECO:0000313" key="1">
    <source>
        <dbReference type="EMBL" id="KAK3718206.1"/>
    </source>
</evidence>
<evidence type="ECO:0000313" key="2">
    <source>
        <dbReference type="Proteomes" id="UP001281147"/>
    </source>
</evidence>
<comment type="caution">
    <text evidence="1">The sequence shown here is derived from an EMBL/GenBank/DDBJ whole genome shotgun (WGS) entry which is preliminary data.</text>
</comment>
<proteinExistence type="predicted"/>
<accession>A0ACC3NJM1</accession>
<protein>
    <submittedName>
        <fullName evidence="1">NAPDH-dependent diflavin reductase</fullName>
    </submittedName>
</protein>
<reference evidence="1" key="1">
    <citation type="submission" date="2023-07" db="EMBL/GenBank/DDBJ databases">
        <title>Black Yeasts Isolated from many extreme environments.</title>
        <authorList>
            <person name="Coleine C."/>
            <person name="Stajich J.E."/>
            <person name="Selbmann L."/>
        </authorList>
    </citation>
    <scope>NUCLEOTIDE SEQUENCE</scope>
    <source>
        <strain evidence="1">CCFEE 5714</strain>
    </source>
</reference>
<organism evidence="1 2">
    <name type="scientific">Vermiconidia calcicola</name>
    <dbReference type="NCBI Taxonomy" id="1690605"/>
    <lineage>
        <taxon>Eukaryota</taxon>
        <taxon>Fungi</taxon>
        <taxon>Dikarya</taxon>
        <taxon>Ascomycota</taxon>
        <taxon>Pezizomycotina</taxon>
        <taxon>Dothideomycetes</taxon>
        <taxon>Dothideomycetidae</taxon>
        <taxon>Mycosphaerellales</taxon>
        <taxon>Extremaceae</taxon>
        <taxon>Vermiconidia</taxon>
    </lineage>
</organism>
<sequence>MERAGHDNALLAHSGKNTHVPQKQGKSRTALILYGSETGNAQDVAEEVGRMAERLRFDTTVLDMDSAQLKDIVKPTAVIFALSTTGQGEMPQNARLFWKTLLSGALKSGILRRVRFSSFGLGDSSYARYNVAHRMLCGRMQQLGARLFSERGEGNEQHPEGHSAGFREWIVSLKQGLLDSFPLFGRVEPIADDQFLEPKWKLDLSEHVAMSNGYSHALDSTNGDSAAVGVTGHLTNGHAVEKGEEDGEAQTVPSPALMPVKGAHIAKVVAHERVTAPGHFQDVRLADLRLEDQILYGPGAIAVIYPKNFPGDIQEFIDLMEWQSVADRPLALRPNANHDLGQDHSPSPLRHLALTNVTLTLRWLLENVLDIMSVPRRSFFASLSHFANRDNEDSAYQKERLLELANPELIDELWDYTTRPKRTILEVMMDFTTIKIPWQYCLSVLPMMKGRQFSIASGGHLKTDDVGRTRVQLLVAIAEPPSPIIKYRRRYGVCTRYMASLRAGQELAIGIQEGYLDVRPSELVVPIVMIGPGTGLAPMRAMIWQRLLWSQATQVKAGGKGRLDGDILIFGCRNEDGDYFFRDEWETFLSQHGLTVLTAFSRDKDKPRQYVQDQIRQNATRIRQALLEQKGKVYVCGSSGNMPKGVREALIDILAMEQGQQGNMGREEAEEYLDRMEKQGRYKQETW</sequence>
<name>A0ACC3NJM1_9PEZI</name>
<keyword evidence="2" id="KW-1185">Reference proteome</keyword>
<dbReference type="EMBL" id="JAUTXU010000033">
    <property type="protein sequence ID" value="KAK3718206.1"/>
    <property type="molecule type" value="Genomic_DNA"/>
</dbReference>
<dbReference type="Proteomes" id="UP001281147">
    <property type="component" value="Unassembled WGS sequence"/>
</dbReference>